<dbReference type="EMBL" id="CM043015">
    <property type="protein sequence ID" value="KAI4471443.1"/>
    <property type="molecule type" value="Genomic_DNA"/>
</dbReference>
<sequence>MPDLNYVPGEYGMGYEIFHSMKKYQNLVAQIVDVDTEKVLSYNQEGELRIKSDSIITNYYNMDSLEVWDDDGWMKTGDIVYYDDDLCFYIIDRMKQMLKFQSWHIAPTLLEGILQEHSAVKNAAVIGKPHDEDGEHPLGVVISMEDADITPGELVEYVNSRVDDDRQKLRGGVIFVKDIPYTPSDSGRVVNDIIQMPDLDYFPNLNGVGYELFESMKRNKGLLAQIDSQTGQTDTYDELLPRCIRTAITLQAHNLTSNDIICLCSYNQLNSCVPYLAGLFIGVKVCSLDPSMSFTESKHLLNQVKPKIIFVVSEKKKMYENLLDDISLNAELVEFCEEGFGKFLKPSPDEDKFAPVKVANLFDTAVIMFSSGTTGLAKGICLNHYSLLCQVKNFISFECDTTRCLSFATFYWISAVFLLIQSIMKGSARILCKNFQPLHVWYTISNFKATYLFMASNQAIALLKTLKPRSVCTDSLKIIHAGGGPISPDHLLSLRELLPNVDVVLVYGQTEVAGFGFMFKTTSKDDMILMKRKPKSCGKPIRGFWYKIVDVETGKTLGRNQIGELRFKTRFQLNGYYNLDSSGIWDSEGWLKTGDICYYDEDQCFFIVDRIKEMMKFQSWHVAPAFIEGILYGHFAVKVAVVIGVPHDEDGEHPLGIIVLSEEAKGVKAETLVEYVNSRVDDRQKLRAGIVFVDDIPYTPSGKIKRNALKHTILERLGIGCKA</sequence>
<evidence type="ECO:0000313" key="1">
    <source>
        <dbReference type="EMBL" id="KAI4471443.1"/>
    </source>
</evidence>
<evidence type="ECO:0000313" key="2">
    <source>
        <dbReference type="Proteomes" id="UP001056778"/>
    </source>
</evidence>
<comment type="caution">
    <text evidence="1">The sequence shown here is derived from an EMBL/GenBank/DDBJ whole genome shotgun (WGS) entry which is preliminary data.</text>
</comment>
<reference evidence="1" key="1">
    <citation type="submission" date="2022-04" db="EMBL/GenBank/DDBJ databases">
        <title>Chromosome-scale genome assembly of Holotrichia oblita Faldermann.</title>
        <authorList>
            <person name="Rongchong L."/>
        </authorList>
    </citation>
    <scope>NUCLEOTIDE SEQUENCE</scope>
    <source>
        <strain evidence="1">81SQS9</strain>
    </source>
</reference>
<keyword evidence="1" id="KW-0436">Ligase</keyword>
<gene>
    <name evidence="1" type="ORF">MML48_1g16215</name>
</gene>
<organism evidence="1 2">
    <name type="scientific">Holotrichia oblita</name>
    <name type="common">Chafer beetle</name>
    <dbReference type="NCBI Taxonomy" id="644536"/>
    <lineage>
        <taxon>Eukaryota</taxon>
        <taxon>Metazoa</taxon>
        <taxon>Ecdysozoa</taxon>
        <taxon>Arthropoda</taxon>
        <taxon>Hexapoda</taxon>
        <taxon>Insecta</taxon>
        <taxon>Pterygota</taxon>
        <taxon>Neoptera</taxon>
        <taxon>Endopterygota</taxon>
        <taxon>Coleoptera</taxon>
        <taxon>Polyphaga</taxon>
        <taxon>Scarabaeiformia</taxon>
        <taxon>Scarabaeidae</taxon>
        <taxon>Melolonthinae</taxon>
        <taxon>Holotrichia</taxon>
    </lineage>
</organism>
<proteinExistence type="predicted"/>
<dbReference type="Proteomes" id="UP001056778">
    <property type="component" value="Chromosome 1"/>
</dbReference>
<name>A0ACB9TWU9_HOLOL</name>
<keyword evidence="2" id="KW-1185">Reference proteome</keyword>
<accession>A0ACB9TWU9</accession>
<protein>
    <submittedName>
        <fullName evidence="1">Long-chain-fatty-acid--coa ligase</fullName>
    </submittedName>
</protein>